<gene>
    <name evidence="2" type="ORF">EZS28_004792</name>
</gene>
<reference evidence="2 3" key="1">
    <citation type="submission" date="2019-03" db="EMBL/GenBank/DDBJ databases">
        <title>Single cell metagenomics reveals metabolic interactions within the superorganism composed of flagellate Streblomastix strix and complex community of Bacteroidetes bacteria on its surface.</title>
        <authorList>
            <person name="Treitli S.C."/>
            <person name="Kolisko M."/>
            <person name="Husnik F."/>
            <person name="Keeling P."/>
            <person name="Hampl V."/>
        </authorList>
    </citation>
    <scope>NUCLEOTIDE SEQUENCE [LARGE SCALE GENOMIC DNA]</scope>
    <source>
        <strain evidence="2">ST1C</strain>
    </source>
</reference>
<keyword evidence="1" id="KW-0812">Transmembrane</keyword>
<keyword evidence="1" id="KW-1133">Transmembrane helix</keyword>
<proteinExistence type="predicted"/>
<evidence type="ECO:0000256" key="1">
    <source>
        <dbReference type="SAM" id="Phobius"/>
    </source>
</evidence>
<dbReference type="AlphaFoldDB" id="A0A5J4WY01"/>
<dbReference type="EMBL" id="SNRW01000703">
    <property type="protein sequence ID" value="KAA6399683.1"/>
    <property type="molecule type" value="Genomic_DNA"/>
</dbReference>
<organism evidence="2 3">
    <name type="scientific">Streblomastix strix</name>
    <dbReference type="NCBI Taxonomy" id="222440"/>
    <lineage>
        <taxon>Eukaryota</taxon>
        <taxon>Metamonada</taxon>
        <taxon>Preaxostyla</taxon>
        <taxon>Oxymonadida</taxon>
        <taxon>Streblomastigidae</taxon>
        <taxon>Streblomastix</taxon>
    </lineage>
</organism>
<comment type="caution">
    <text evidence="2">The sequence shown here is derived from an EMBL/GenBank/DDBJ whole genome shotgun (WGS) entry which is preliminary data.</text>
</comment>
<feature type="transmembrane region" description="Helical" evidence="1">
    <location>
        <begin position="310"/>
        <end position="331"/>
    </location>
</feature>
<name>A0A5J4WY01_9EUKA</name>
<sequence length="373" mass="42576">MQVDLFDSRNYTSNVSSASLLSGETIQGLSKRPIGGTGELTLSDQVGGASLFLKRLLRQLFESAICHIMSLNFFWQMIRVPYSHNEIAVSSNSLPSAQVLQEKQFQFFASFFTDLFNTGLHKPSFWIMNACLNIIAAANQKFTKKIIEKENKDDGRKNSTISNNPLPVAEMKFVELMTMYNPILLKVCFREILMCIPALANSLNNSDLDKQHSIFNYQLLPSFHIYNYSVPSRVPITKFVIDMIGSLISQKALIKDMNVGNSGIKSSQIGDGWTCSCTLDWEKEENEDITIETQIQYPRLQNRFLFPEDLAVYFLCLHVFYMTEILMFVFVQLDGFCVQQLDNLLKNSKLQGLQQNLSKEMNNKHIYNLHPPI</sequence>
<protein>
    <submittedName>
        <fullName evidence="2">Uncharacterized protein</fullName>
    </submittedName>
</protein>
<dbReference type="Proteomes" id="UP000324800">
    <property type="component" value="Unassembled WGS sequence"/>
</dbReference>
<evidence type="ECO:0000313" key="3">
    <source>
        <dbReference type="Proteomes" id="UP000324800"/>
    </source>
</evidence>
<keyword evidence="1" id="KW-0472">Membrane</keyword>
<evidence type="ECO:0000313" key="2">
    <source>
        <dbReference type="EMBL" id="KAA6399683.1"/>
    </source>
</evidence>
<accession>A0A5J4WY01</accession>